<dbReference type="RefSeq" id="WP_378561183.1">
    <property type="nucleotide sequence ID" value="NZ_JBHSDL010000014.1"/>
</dbReference>
<accession>A0ABV8VK65</accession>
<organism evidence="2 3">
    <name type="scientific">Nocardia halotolerans</name>
    <dbReference type="NCBI Taxonomy" id="1755878"/>
    <lineage>
        <taxon>Bacteria</taxon>
        <taxon>Bacillati</taxon>
        <taxon>Actinomycetota</taxon>
        <taxon>Actinomycetes</taxon>
        <taxon>Mycobacteriales</taxon>
        <taxon>Nocardiaceae</taxon>
        <taxon>Nocardia</taxon>
    </lineage>
</organism>
<evidence type="ECO:0000313" key="2">
    <source>
        <dbReference type="EMBL" id="MFC4375080.1"/>
    </source>
</evidence>
<keyword evidence="3" id="KW-1185">Reference proteome</keyword>
<dbReference type="EMBL" id="JBHSDL010000014">
    <property type="protein sequence ID" value="MFC4375080.1"/>
    <property type="molecule type" value="Genomic_DNA"/>
</dbReference>
<gene>
    <name evidence="2" type="ORF">ACFO5K_13330</name>
</gene>
<comment type="caution">
    <text evidence="2">The sequence shown here is derived from an EMBL/GenBank/DDBJ whole genome shotgun (WGS) entry which is preliminary data.</text>
</comment>
<proteinExistence type="predicted"/>
<dbReference type="Proteomes" id="UP001595844">
    <property type="component" value="Unassembled WGS sequence"/>
</dbReference>
<reference evidence="3" key="1">
    <citation type="journal article" date="2019" name="Int. J. Syst. Evol. Microbiol.">
        <title>The Global Catalogue of Microorganisms (GCM) 10K type strain sequencing project: providing services to taxonomists for standard genome sequencing and annotation.</title>
        <authorList>
            <consortium name="The Broad Institute Genomics Platform"/>
            <consortium name="The Broad Institute Genome Sequencing Center for Infectious Disease"/>
            <person name="Wu L."/>
            <person name="Ma J."/>
        </authorList>
    </citation>
    <scope>NUCLEOTIDE SEQUENCE [LARGE SCALE GENOMIC DNA]</scope>
    <source>
        <strain evidence="3">IBRC-M 10490</strain>
    </source>
</reference>
<feature type="chain" id="PRO_5045770439" evidence="1">
    <location>
        <begin position="27"/>
        <end position="140"/>
    </location>
</feature>
<evidence type="ECO:0000256" key="1">
    <source>
        <dbReference type="SAM" id="SignalP"/>
    </source>
</evidence>
<protein>
    <submittedName>
        <fullName evidence="2">Uncharacterized protein</fullName>
    </submittedName>
</protein>
<sequence>MRITGLTAVAAGALILPAILAPAASAEVDDITIYTWGDGGMPAACDYVGAECHVMARMFGSDYDLPATVTINGRELGSAERLDYPDRQRSAIRGTWRPPAKGTYTIEATQGSSTKTLVVEVTGDARFGSGSAGLLPSGSS</sequence>
<name>A0ABV8VK65_9NOCA</name>
<feature type="signal peptide" evidence="1">
    <location>
        <begin position="1"/>
        <end position="26"/>
    </location>
</feature>
<evidence type="ECO:0000313" key="3">
    <source>
        <dbReference type="Proteomes" id="UP001595844"/>
    </source>
</evidence>
<keyword evidence="1" id="KW-0732">Signal</keyword>